<sequence length="489" mass="56539">MVVKPLYTISLQKVFSLLENGLWNSCEENPFSFCPTKVVEDLTTIAYSDAKSMSSISLLLTSGRIYYLHLMMVRWELQKDLDALLKMLSEDVCRNIRKLSIPKKLTSDGITLLEAVLRRCSNLEDVYSEILFDLSALTGCKEMRYLRFHVESNNEAFDFTSRTDFDVLRLLNNLKILAFCNGHVRCFLDHEAVAKILLNSPKLISVGYVDTLNPLAYILNKESDSPPHFELRRCFWGHSEWDLRYLRYLNQYKSNYPEYIKMAVSFCPFVEDLVLLVFHKECLQHLTNLQHLTFLCLNFHHYGSDDYISDLISFLKKIGPQLRHIAVEAAAKMPLDVICDLCPNLESLLLVNPSITESAEPSLCLKRLKRLSCGNINKETLMYLLSNCRDLTELTLSRAECLEDGLLTIILKRNPLPKLKVVLIRKCSLSKDGLRLLLLRVPSLERVYISNKQREVIDLINELNLETEQLPLYAYVPDFFCRRKFTCTF</sequence>
<comment type="caution">
    <text evidence="1">The sequence shown here is derived from an EMBL/GenBank/DDBJ whole genome shotgun (WGS) entry which is preliminary data.</text>
</comment>
<dbReference type="EMBL" id="BGPR01003765">
    <property type="protein sequence ID" value="GBM92130.1"/>
    <property type="molecule type" value="Genomic_DNA"/>
</dbReference>
<gene>
    <name evidence="1" type="ORF">AVEN_167223_1</name>
</gene>
<dbReference type="Proteomes" id="UP000499080">
    <property type="component" value="Unassembled WGS sequence"/>
</dbReference>
<dbReference type="Gene3D" id="3.80.10.10">
    <property type="entry name" value="Ribonuclease Inhibitor"/>
    <property type="match status" value="1"/>
</dbReference>
<dbReference type="InterPro" id="IPR032675">
    <property type="entry name" value="LRR_dom_sf"/>
</dbReference>
<evidence type="ECO:0000313" key="1">
    <source>
        <dbReference type="EMBL" id="GBM92130.1"/>
    </source>
</evidence>
<accession>A0A4Y2JQ23</accession>
<proteinExistence type="predicted"/>
<reference evidence="1 2" key="1">
    <citation type="journal article" date="2019" name="Sci. Rep.">
        <title>Orb-weaving spider Araneus ventricosus genome elucidates the spidroin gene catalogue.</title>
        <authorList>
            <person name="Kono N."/>
            <person name="Nakamura H."/>
            <person name="Ohtoshi R."/>
            <person name="Moran D.A.P."/>
            <person name="Shinohara A."/>
            <person name="Yoshida Y."/>
            <person name="Fujiwara M."/>
            <person name="Mori M."/>
            <person name="Tomita M."/>
            <person name="Arakawa K."/>
        </authorList>
    </citation>
    <scope>NUCLEOTIDE SEQUENCE [LARGE SCALE GENOMIC DNA]</scope>
</reference>
<name>A0A4Y2JQ23_ARAVE</name>
<evidence type="ECO:0000313" key="2">
    <source>
        <dbReference type="Proteomes" id="UP000499080"/>
    </source>
</evidence>
<dbReference type="AlphaFoldDB" id="A0A4Y2JQ23"/>
<organism evidence="1 2">
    <name type="scientific">Araneus ventricosus</name>
    <name type="common">Orbweaver spider</name>
    <name type="synonym">Epeira ventricosa</name>
    <dbReference type="NCBI Taxonomy" id="182803"/>
    <lineage>
        <taxon>Eukaryota</taxon>
        <taxon>Metazoa</taxon>
        <taxon>Ecdysozoa</taxon>
        <taxon>Arthropoda</taxon>
        <taxon>Chelicerata</taxon>
        <taxon>Arachnida</taxon>
        <taxon>Araneae</taxon>
        <taxon>Araneomorphae</taxon>
        <taxon>Entelegynae</taxon>
        <taxon>Araneoidea</taxon>
        <taxon>Araneidae</taxon>
        <taxon>Araneus</taxon>
    </lineage>
</organism>
<dbReference type="OrthoDB" id="6412820at2759"/>
<dbReference type="SUPFAM" id="SSF52047">
    <property type="entry name" value="RNI-like"/>
    <property type="match status" value="1"/>
</dbReference>
<keyword evidence="2" id="KW-1185">Reference proteome</keyword>
<protein>
    <submittedName>
        <fullName evidence="1">Uncharacterized protein</fullName>
    </submittedName>
</protein>